<sequence>MSSDELIGPALPLIMFFFSRAVVDAGPALPPDYKQANPSSSSDESEQEVAVKRAKTTHTDADKQDKEDDGFFGPALPPGFKKQQSSPERPPVLGPALPPGFRRAAHENDDDNDGDDGEDFLGPALPPGYQADSSSSEDEDAIGPMPSKEPVQNSVALDFERRAQQMKDKLTGEDTPEVLSRETWMTELPPELQHIGLGARTFKKRSGPENKDRSIWTDTPADRERKARERLEGKKKGEVEKDDVSQLSRKDLEMAEKVTKHNESTRAESLMSLHTKTMKEKAKEKANQPVERKPFDRETDLQVNRFDDAQKQRLLKKSQELNTRFSHSKDRMFL</sequence>
<feature type="compositionally biased region" description="Basic and acidic residues" evidence="2">
    <location>
        <begin position="277"/>
        <end position="311"/>
    </location>
</feature>
<dbReference type="STRING" id="94237.ENSMMOP00000023894"/>
<dbReference type="OMA" id="NKAADFG"/>
<feature type="region of interest" description="Disordered" evidence="2">
    <location>
        <begin position="27"/>
        <end position="334"/>
    </location>
</feature>
<feature type="chain" id="PRO_5018697958" description="GPALPP motifs-containing protein 1" evidence="3">
    <location>
        <begin position="26"/>
        <end position="334"/>
    </location>
</feature>
<evidence type="ECO:0000256" key="3">
    <source>
        <dbReference type="SAM" id="SignalP"/>
    </source>
</evidence>
<evidence type="ECO:0000256" key="1">
    <source>
        <dbReference type="ARBA" id="ARBA00023489"/>
    </source>
</evidence>
<dbReference type="InterPro" id="IPR046331">
    <property type="entry name" value="GPAM1-like"/>
</dbReference>
<evidence type="ECO:0000313" key="6">
    <source>
        <dbReference type="Proteomes" id="UP000261620"/>
    </source>
</evidence>
<feature type="compositionally biased region" description="Acidic residues" evidence="2">
    <location>
        <begin position="108"/>
        <end position="119"/>
    </location>
</feature>
<evidence type="ECO:0000259" key="4">
    <source>
        <dbReference type="Pfam" id="PF12572"/>
    </source>
</evidence>
<accession>A0A3Q3XDK6</accession>
<dbReference type="PANTHER" id="PTHR46370">
    <property type="entry name" value="GPALPP MOTIFS-CONTAINING PROTEIN 1"/>
    <property type="match status" value="1"/>
</dbReference>
<dbReference type="Ensembl" id="ENSMMOT00000024292.1">
    <property type="protein sequence ID" value="ENSMMOP00000023894.1"/>
    <property type="gene ID" value="ENSMMOG00000018176.1"/>
</dbReference>
<feature type="compositionally biased region" description="Pro residues" evidence="2">
    <location>
        <begin position="88"/>
        <end position="98"/>
    </location>
</feature>
<dbReference type="AlphaFoldDB" id="A0A3Q3XDK6"/>
<evidence type="ECO:0000256" key="2">
    <source>
        <dbReference type="SAM" id="MobiDB-lite"/>
    </source>
</evidence>
<proteinExistence type="predicted"/>
<name>A0A3Q3XDK6_MOLML</name>
<protein>
    <recommendedName>
        <fullName evidence="1">GPALPP motifs-containing protein 1</fullName>
    </recommendedName>
</protein>
<reference evidence="5" key="1">
    <citation type="submission" date="2025-08" db="UniProtKB">
        <authorList>
            <consortium name="Ensembl"/>
        </authorList>
    </citation>
    <scope>IDENTIFICATION</scope>
</reference>
<feature type="compositionally biased region" description="Basic and acidic residues" evidence="2">
    <location>
        <begin position="158"/>
        <end position="172"/>
    </location>
</feature>
<dbReference type="PANTHER" id="PTHR46370:SF1">
    <property type="entry name" value="GPALPP MOTIFS-CONTAINING PROTEIN 1"/>
    <property type="match status" value="1"/>
</dbReference>
<evidence type="ECO:0000313" key="5">
    <source>
        <dbReference type="Ensembl" id="ENSMMOP00000023894.1"/>
    </source>
</evidence>
<organism evidence="5 6">
    <name type="scientific">Mola mola</name>
    <name type="common">Ocean sunfish</name>
    <name type="synonym">Tetraodon mola</name>
    <dbReference type="NCBI Taxonomy" id="94237"/>
    <lineage>
        <taxon>Eukaryota</taxon>
        <taxon>Metazoa</taxon>
        <taxon>Chordata</taxon>
        <taxon>Craniata</taxon>
        <taxon>Vertebrata</taxon>
        <taxon>Euteleostomi</taxon>
        <taxon>Actinopterygii</taxon>
        <taxon>Neopterygii</taxon>
        <taxon>Teleostei</taxon>
        <taxon>Neoteleostei</taxon>
        <taxon>Acanthomorphata</taxon>
        <taxon>Eupercaria</taxon>
        <taxon>Tetraodontiformes</taxon>
        <taxon>Molidae</taxon>
        <taxon>Mola</taxon>
    </lineage>
</organism>
<feature type="compositionally biased region" description="Basic and acidic residues" evidence="2">
    <location>
        <begin position="206"/>
        <end position="266"/>
    </location>
</feature>
<dbReference type="Pfam" id="PF12572">
    <property type="entry name" value="DUF3752"/>
    <property type="match status" value="1"/>
</dbReference>
<feature type="compositionally biased region" description="Basic and acidic residues" evidence="2">
    <location>
        <begin position="57"/>
        <end position="66"/>
    </location>
</feature>
<dbReference type="InterPro" id="IPR022226">
    <property type="entry name" value="DUF3752"/>
</dbReference>
<dbReference type="Proteomes" id="UP000261620">
    <property type="component" value="Unplaced"/>
</dbReference>
<feature type="domain" description="DUF3752" evidence="4">
    <location>
        <begin position="197"/>
        <end position="326"/>
    </location>
</feature>
<feature type="signal peptide" evidence="3">
    <location>
        <begin position="1"/>
        <end position="25"/>
    </location>
</feature>
<keyword evidence="3" id="KW-0732">Signal</keyword>
<reference evidence="5" key="2">
    <citation type="submission" date="2025-09" db="UniProtKB">
        <authorList>
            <consortium name="Ensembl"/>
        </authorList>
    </citation>
    <scope>IDENTIFICATION</scope>
</reference>
<keyword evidence="6" id="KW-1185">Reference proteome</keyword>